<dbReference type="RefSeq" id="WP_072316561.1">
    <property type="nucleotide sequence ID" value="NZ_FPJE01000006.1"/>
</dbReference>
<evidence type="ECO:0000313" key="2">
    <source>
        <dbReference type="Proteomes" id="UP000182248"/>
    </source>
</evidence>
<dbReference type="STRING" id="1150368.SAMN02927921_01312"/>
<proteinExistence type="predicted"/>
<sequence>MPQLSLQLKKLGKKKIKTVAFPVDQYPETLSGLITECIRSEVKRYNEQRTKIVLSPFLGPAEIGTQSETGKIGFGDISNITPADEKKALENAMLAFKDGLFLVFIDNEEFTDPEAALQISEHTVITFIRMTFLTGTYW</sequence>
<gene>
    <name evidence="1" type="ORF">SAMN02927921_01312</name>
</gene>
<dbReference type="AlphaFoldDB" id="A0A1K1NLS7"/>
<dbReference type="Proteomes" id="UP000182248">
    <property type="component" value="Unassembled WGS sequence"/>
</dbReference>
<protein>
    <submittedName>
        <fullName evidence="1">Uncharacterized protein</fullName>
    </submittedName>
</protein>
<name>A0A1K1NLS7_9FLAO</name>
<accession>A0A1K1NLS7</accession>
<dbReference type="OrthoDB" id="9808343at2"/>
<evidence type="ECO:0000313" key="1">
    <source>
        <dbReference type="EMBL" id="SFW36229.1"/>
    </source>
</evidence>
<dbReference type="EMBL" id="FPJE01000006">
    <property type="protein sequence ID" value="SFW36229.1"/>
    <property type="molecule type" value="Genomic_DNA"/>
</dbReference>
<keyword evidence="2" id="KW-1185">Reference proteome</keyword>
<organism evidence="1 2">
    <name type="scientific">Sinomicrobium oceani</name>
    <dbReference type="NCBI Taxonomy" id="1150368"/>
    <lineage>
        <taxon>Bacteria</taxon>
        <taxon>Pseudomonadati</taxon>
        <taxon>Bacteroidota</taxon>
        <taxon>Flavobacteriia</taxon>
        <taxon>Flavobacteriales</taxon>
        <taxon>Flavobacteriaceae</taxon>
        <taxon>Sinomicrobium</taxon>
    </lineage>
</organism>
<reference evidence="1 2" key="1">
    <citation type="submission" date="2016-11" db="EMBL/GenBank/DDBJ databases">
        <authorList>
            <person name="Jaros S."/>
            <person name="Januszkiewicz K."/>
            <person name="Wedrychowicz H."/>
        </authorList>
    </citation>
    <scope>NUCLEOTIDE SEQUENCE [LARGE SCALE GENOMIC DNA]</scope>
    <source>
        <strain evidence="1 2">CGMCC 1.12145</strain>
    </source>
</reference>